<dbReference type="FunFam" id="3.30.200.20:FF:000054">
    <property type="entry name" value="Cyclin-dependent kinase 11B"/>
    <property type="match status" value="1"/>
</dbReference>
<feature type="domain" description="Protein kinase" evidence="11">
    <location>
        <begin position="607"/>
        <end position="895"/>
    </location>
</feature>
<dbReference type="EnsemblMetazoa" id="AMIN008533-RA">
    <property type="protein sequence ID" value="AMIN008533-PA"/>
    <property type="gene ID" value="AMIN008533"/>
</dbReference>
<reference evidence="13" key="1">
    <citation type="submission" date="2013-03" db="EMBL/GenBank/DDBJ databases">
        <title>The Genome Sequence of Anopheles minimus MINIMUS1.</title>
        <authorList>
            <consortium name="The Broad Institute Genomics Platform"/>
            <person name="Neafsey D.E."/>
            <person name="Walton C."/>
            <person name="Walker B."/>
            <person name="Young S.K."/>
            <person name="Zeng Q."/>
            <person name="Gargeya S."/>
            <person name="Fitzgerald M."/>
            <person name="Haas B."/>
            <person name="Abouelleil A."/>
            <person name="Allen A.W."/>
            <person name="Alvarado L."/>
            <person name="Arachchi H.M."/>
            <person name="Berlin A.M."/>
            <person name="Chapman S.B."/>
            <person name="Gainer-Dewar J."/>
            <person name="Goldberg J."/>
            <person name="Griggs A."/>
            <person name="Gujja S."/>
            <person name="Hansen M."/>
            <person name="Howarth C."/>
            <person name="Imamovic A."/>
            <person name="Ireland A."/>
            <person name="Larimer J."/>
            <person name="McCowan C."/>
            <person name="Murphy C."/>
            <person name="Pearson M."/>
            <person name="Poon T.W."/>
            <person name="Priest M."/>
            <person name="Roberts A."/>
            <person name="Saif S."/>
            <person name="Shea T."/>
            <person name="Sisk P."/>
            <person name="Sykes S."/>
            <person name="Wortman J."/>
            <person name="Nusbaum C."/>
            <person name="Birren B."/>
        </authorList>
    </citation>
    <scope>NUCLEOTIDE SEQUENCE [LARGE SCALE GENOMIC DNA]</scope>
    <source>
        <strain evidence="13">MINIMUS1</strain>
    </source>
</reference>
<dbReference type="PROSITE" id="PS50011">
    <property type="entry name" value="PROTEIN_KINASE_DOM"/>
    <property type="match status" value="1"/>
</dbReference>
<evidence type="ECO:0000313" key="12">
    <source>
        <dbReference type="EnsemblMetazoa" id="AMIN008533-PA"/>
    </source>
</evidence>
<dbReference type="GO" id="GO:0007346">
    <property type="term" value="P:regulation of mitotic cell cycle"/>
    <property type="evidence" value="ECO:0007669"/>
    <property type="project" value="TreeGrafter"/>
</dbReference>
<evidence type="ECO:0000256" key="10">
    <source>
        <dbReference type="SAM" id="MobiDB-lite"/>
    </source>
</evidence>
<feature type="compositionally biased region" description="Basic residues" evidence="10">
    <location>
        <begin position="260"/>
        <end position="272"/>
    </location>
</feature>
<dbReference type="Gene3D" id="1.10.510.10">
    <property type="entry name" value="Transferase(Phosphotransferase) domain 1"/>
    <property type="match status" value="1"/>
</dbReference>
<dbReference type="PANTHER" id="PTHR24056:SF107">
    <property type="entry name" value="CYCLIN-DEPENDENT KINASE 11A-RELATED"/>
    <property type="match status" value="1"/>
</dbReference>
<keyword evidence="6" id="KW-0418">Kinase</keyword>
<feature type="compositionally biased region" description="Basic and acidic residues" evidence="10">
    <location>
        <begin position="547"/>
        <end position="578"/>
    </location>
</feature>
<evidence type="ECO:0000313" key="13">
    <source>
        <dbReference type="Proteomes" id="UP000075920"/>
    </source>
</evidence>
<organism evidence="12 13">
    <name type="scientific">Anopheles minimus</name>
    <dbReference type="NCBI Taxonomy" id="112268"/>
    <lineage>
        <taxon>Eukaryota</taxon>
        <taxon>Metazoa</taxon>
        <taxon>Ecdysozoa</taxon>
        <taxon>Arthropoda</taxon>
        <taxon>Hexapoda</taxon>
        <taxon>Insecta</taxon>
        <taxon>Pterygota</taxon>
        <taxon>Neoptera</taxon>
        <taxon>Endopterygota</taxon>
        <taxon>Diptera</taxon>
        <taxon>Nematocera</taxon>
        <taxon>Culicoidea</taxon>
        <taxon>Culicidae</taxon>
        <taxon>Anophelinae</taxon>
        <taxon>Anopheles</taxon>
    </lineage>
</organism>
<reference evidence="12" key="2">
    <citation type="submission" date="2020-05" db="UniProtKB">
        <authorList>
            <consortium name="EnsemblMetazoa"/>
        </authorList>
    </citation>
    <scope>IDENTIFICATION</scope>
    <source>
        <strain evidence="12">MINIMUS1</strain>
    </source>
</reference>
<evidence type="ECO:0000256" key="5">
    <source>
        <dbReference type="ARBA" id="ARBA00022741"/>
    </source>
</evidence>
<dbReference type="Pfam" id="PF00069">
    <property type="entry name" value="Pkinase"/>
    <property type="match status" value="1"/>
</dbReference>
<evidence type="ECO:0000256" key="2">
    <source>
        <dbReference type="ARBA" id="ARBA00012425"/>
    </source>
</evidence>
<name>A0A182WDU0_9DIPT</name>
<evidence type="ECO:0000256" key="3">
    <source>
        <dbReference type="ARBA" id="ARBA00022527"/>
    </source>
</evidence>
<feature type="compositionally biased region" description="Basic and acidic residues" evidence="10">
    <location>
        <begin position="231"/>
        <end position="259"/>
    </location>
</feature>
<keyword evidence="7" id="KW-0067">ATP-binding</keyword>
<dbReference type="InterPro" id="IPR045267">
    <property type="entry name" value="CDK11/PITSLRE_STKc"/>
</dbReference>
<evidence type="ECO:0000256" key="4">
    <source>
        <dbReference type="ARBA" id="ARBA00022679"/>
    </source>
</evidence>
<feature type="compositionally biased region" description="Acidic residues" evidence="10">
    <location>
        <begin position="386"/>
        <end position="425"/>
    </location>
</feature>
<dbReference type="InterPro" id="IPR000719">
    <property type="entry name" value="Prot_kinase_dom"/>
</dbReference>
<protein>
    <recommendedName>
        <fullName evidence="2">cyclin-dependent kinase</fullName>
        <ecNumber evidence="2">2.7.11.22</ecNumber>
    </recommendedName>
</protein>
<dbReference type="InterPro" id="IPR011009">
    <property type="entry name" value="Kinase-like_dom_sf"/>
</dbReference>
<feature type="compositionally biased region" description="Basic residues" evidence="10">
    <location>
        <begin position="521"/>
        <end position="532"/>
    </location>
</feature>
<evidence type="ECO:0000256" key="7">
    <source>
        <dbReference type="ARBA" id="ARBA00022840"/>
    </source>
</evidence>
<sequence length="972" mass="112771">MSDAEQSEDGQVMSGVELSPSDDEETTDSLDIKPPQASSAYYGMSKRKDKKGKDRRHAKEQQQHLRHHMMAERESDRDRERGERRGDRGSNRMEREQYYREREREHAASGREQHRHAGQGSSSRTGGGSSGRDRSGTSSRDTSNRDKHHSSRYEMNPFYGELRETYHSKRERDRDREREHRGERSERDREREREYGEKQRRAAEEKATDPEKIMEDLRTRLLHKKNRRDSKRGDGREHREHQEQEMHPEEAEYYAEKSREHRRREQHPHRRHREEEEGNEMRERERDRTRHHGERRRAAEVVEILESPEHHHYQHHHHNHPAQQTHQPSNVPRTAEEKEQDERRAKLLEADREMLRRKELAREELEARRLRKEEERGRGSVSESHSDEESDDEEEEEDEDEEDDDGEMEEEEHPYEDDDVEMVPGEEERRSSGKRTTKRRVDRGRERTRHRNRRGSSHSPTSSSHGSMDSDAREEDEEHPPESPLSVGDLVKSDHRNSDSYRSQSRSQTHSRDGSESGSRSRSRSPRRNRRHDGRDSHSSRSSRSRSPRDPDAKKHPADGDDNGNDERKASGEGEKPSADVAQEVEVKDTLPPYFPGIQGCRSVEEFLCLNRIEEGTYGVVYRAKDKRTEEIVALKRLKMEKEKEGFPITSLREINTLLKGQHPNIVTVREIVVGSNMDKIFIVMDYVEHDLKSLMETMKHKKQVFLPGEVKCLTQQLLRAVAHLHDNWILHRDLKTSNLLLSHKGILKVGDFGLAREYGSPLKPYTSIVVTLWYRAPELLLCCKEYSTPIDIWSVGCIFAEFLSMAALFPGKTEIDQLNRIFKDLGTPNEKIWPGYNELPAVQKMTFTEYPVSNLRKKFSHLTSELGISLLQGLLTFDPKQRLTAEVALQHNYFKELPLPIDPAMFPTWPAKSELGLKKALASSPKPPSGGGEFKKLGDDAVPDNAGFHLGGTTYAEARQLAMGPGFSLKF</sequence>
<dbReference type="PANTHER" id="PTHR24056">
    <property type="entry name" value="CELL DIVISION PROTEIN KINASE"/>
    <property type="match status" value="1"/>
</dbReference>
<evidence type="ECO:0000256" key="8">
    <source>
        <dbReference type="ARBA" id="ARBA00047811"/>
    </source>
</evidence>
<comment type="catalytic activity">
    <reaction evidence="9">
        <text>L-seryl-[protein] + ATP = O-phospho-L-seryl-[protein] + ADP + H(+)</text>
        <dbReference type="Rhea" id="RHEA:17989"/>
        <dbReference type="Rhea" id="RHEA-COMP:9863"/>
        <dbReference type="Rhea" id="RHEA-COMP:11604"/>
        <dbReference type="ChEBI" id="CHEBI:15378"/>
        <dbReference type="ChEBI" id="CHEBI:29999"/>
        <dbReference type="ChEBI" id="CHEBI:30616"/>
        <dbReference type="ChEBI" id="CHEBI:83421"/>
        <dbReference type="ChEBI" id="CHEBI:456216"/>
        <dbReference type="EC" id="2.7.11.22"/>
    </reaction>
</comment>
<feature type="compositionally biased region" description="Basic residues" evidence="10">
    <location>
        <begin position="45"/>
        <end position="56"/>
    </location>
</feature>
<dbReference type="STRING" id="112268.A0A182WDU0"/>
<keyword evidence="4" id="KW-0808">Transferase</keyword>
<dbReference type="AlphaFoldDB" id="A0A182WDU0"/>
<evidence type="ECO:0000256" key="1">
    <source>
        <dbReference type="ARBA" id="ARBA00006485"/>
    </source>
</evidence>
<keyword evidence="5" id="KW-0547">Nucleotide-binding</keyword>
<dbReference type="EC" id="2.7.11.22" evidence="2"/>
<dbReference type="GO" id="GO:0005524">
    <property type="term" value="F:ATP binding"/>
    <property type="evidence" value="ECO:0007669"/>
    <property type="project" value="UniProtKB-KW"/>
</dbReference>
<dbReference type="VEuPathDB" id="VectorBase:AMIN008533"/>
<dbReference type="GO" id="GO:0004693">
    <property type="term" value="F:cyclin-dependent protein serine/threonine kinase activity"/>
    <property type="evidence" value="ECO:0007669"/>
    <property type="project" value="UniProtKB-EC"/>
</dbReference>
<comment type="similarity">
    <text evidence="1">Belongs to the protein kinase superfamily. CMGC Ser/Thr protein kinase family. CDC2/CDKX subfamily.</text>
</comment>
<accession>A0A182WDU0</accession>
<dbReference type="Gene3D" id="3.30.200.20">
    <property type="entry name" value="Phosphorylase Kinase, domain 1"/>
    <property type="match status" value="1"/>
</dbReference>
<dbReference type="InterPro" id="IPR008271">
    <property type="entry name" value="Ser/Thr_kinase_AS"/>
</dbReference>
<feature type="compositionally biased region" description="Basic and acidic residues" evidence="10">
    <location>
        <begin position="161"/>
        <end position="219"/>
    </location>
</feature>
<feature type="compositionally biased region" description="Basic residues" evidence="10">
    <location>
        <begin position="432"/>
        <end position="456"/>
    </location>
</feature>
<evidence type="ECO:0000256" key="9">
    <source>
        <dbReference type="ARBA" id="ARBA00048367"/>
    </source>
</evidence>
<comment type="catalytic activity">
    <reaction evidence="8">
        <text>L-threonyl-[protein] + ATP = O-phospho-L-threonyl-[protein] + ADP + H(+)</text>
        <dbReference type="Rhea" id="RHEA:46608"/>
        <dbReference type="Rhea" id="RHEA-COMP:11060"/>
        <dbReference type="Rhea" id="RHEA-COMP:11605"/>
        <dbReference type="ChEBI" id="CHEBI:15378"/>
        <dbReference type="ChEBI" id="CHEBI:30013"/>
        <dbReference type="ChEBI" id="CHEBI:30616"/>
        <dbReference type="ChEBI" id="CHEBI:61977"/>
        <dbReference type="ChEBI" id="CHEBI:456216"/>
        <dbReference type="EC" id="2.7.11.22"/>
    </reaction>
</comment>
<feature type="compositionally biased region" description="Basic residues" evidence="10">
    <location>
        <begin position="220"/>
        <end position="230"/>
    </location>
</feature>
<dbReference type="InterPro" id="IPR050108">
    <property type="entry name" value="CDK"/>
</dbReference>
<feature type="compositionally biased region" description="Low complexity" evidence="10">
    <location>
        <begin position="457"/>
        <end position="469"/>
    </location>
</feature>
<proteinExistence type="inferred from homology"/>
<keyword evidence="3" id="KW-0723">Serine/threonine-protein kinase</keyword>
<dbReference type="Proteomes" id="UP000075920">
    <property type="component" value="Unassembled WGS sequence"/>
</dbReference>
<dbReference type="SMART" id="SM00220">
    <property type="entry name" value="S_TKc"/>
    <property type="match status" value="1"/>
</dbReference>
<evidence type="ECO:0000259" key="11">
    <source>
        <dbReference type="PROSITE" id="PS50011"/>
    </source>
</evidence>
<dbReference type="GO" id="GO:0005634">
    <property type="term" value="C:nucleus"/>
    <property type="evidence" value="ECO:0007669"/>
    <property type="project" value="TreeGrafter"/>
</dbReference>
<dbReference type="FunFam" id="1.10.510.10:FF:000523">
    <property type="entry name" value="Serine/threonine-protein kinase PITSLRE"/>
    <property type="match status" value="1"/>
</dbReference>
<dbReference type="CDD" id="cd07843">
    <property type="entry name" value="STKc_CDC2L1"/>
    <property type="match status" value="1"/>
</dbReference>
<dbReference type="SUPFAM" id="SSF56112">
    <property type="entry name" value="Protein kinase-like (PK-like)"/>
    <property type="match status" value="1"/>
</dbReference>
<evidence type="ECO:0000256" key="6">
    <source>
        <dbReference type="ARBA" id="ARBA00022777"/>
    </source>
</evidence>
<keyword evidence="13" id="KW-1185">Reference proteome</keyword>
<feature type="region of interest" description="Disordered" evidence="10">
    <location>
        <begin position="1"/>
        <end position="585"/>
    </location>
</feature>
<dbReference type="PROSITE" id="PS00108">
    <property type="entry name" value="PROTEIN_KINASE_ST"/>
    <property type="match status" value="1"/>
</dbReference>
<feature type="compositionally biased region" description="Basic and acidic residues" evidence="10">
    <location>
        <begin position="57"/>
        <end position="112"/>
    </location>
</feature>
<feature type="compositionally biased region" description="Basic and acidic residues" evidence="10">
    <location>
        <begin position="334"/>
        <end position="378"/>
    </location>
</feature>
<feature type="compositionally biased region" description="Basic and acidic residues" evidence="10">
    <location>
        <begin position="273"/>
        <end position="288"/>
    </location>
</feature>